<dbReference type="Pfam" id="PF00557">
    <property type="entry name" value="Peptidase_M24"/>
    <property type="match status" value="1"/>
</dbReference>
<dbReference type="CDD" id="cd01086">
    <property type="entry name" value="MetAP1"/>
    <property type="match status" value="1"/>
</dbReference>
<proteinExistence type="inferred from homology"/>
<comment type="cofactor">
    <cofactor evidence="6">
        <name>Co(2+)</name>
        <dbReference type="ChEBI" id="CHEBI:48828"/>
    </cofactor>
    <cofactor evidence="6">
        <name>Zn(2+)</name>
        <dbReference type="ChEBI" id="CHEBI:29105"/>
    </cofactor>
    <cofactor evidence="6">
        <name>Mn(2+)</name>
        <dbReference type="ChEBI" id="CHEBI:29035"/>
    </cofactor>
    <cofactor evidence="6">
        <name>Fe(2+)</name>
        <dbReference type="ChEBI" id="CHEBI:29033"/>
    </cofactor>
    <text evidence="6">Binds 2 divalent metal cations per subunit. Has a high-affinity and a low affinity metal-binding site. The true nature of the physiological cofactor is under debate. The enzyme is active with cobalt, zinc, manganese or divalent iron ions. Most likely, methionine aminopeptidases function as mononuclear Fe(2+)-metalloproteases under physiological conditions, and the catalytically relevant metal-binding site has been assigned to the histidine-containing high-affinity site.</text>
</comment>
<dbReference type="PROSITE" id="PS00680">
    <property type="entry name" value="MAP_1"/>
    <property type="match status" value="1"/>
</dbReference>
<gene>
    <name evidence="6 9" type="primary">map</name>
    <name evidence="9" type="ORF">ISN26_03550</name>
</gene>
<evidence type="ECO:0000313" key="9">
    <source>
        <dbReference type="EMBL" id="MBF2735148.1"/>
    </source>
</evidence>
<feature type="binding site" evidence="6">
    <location>
        <position position="113"/>
    </location>
    <ligand>
        <name>a divalent metal cation</name>
        <dbReference type="ChEBI" id="CHEBI:60240"/>
        <label>1</label>
    </ligand>
</feature>
<feature type="binding site" evidence="6">
    <location>
        <position position="209"/>
    </location>
    <ligand>
        <name>a divalent metal cation</name>
        <dbReference type="ChEBI" id="CHEBI:60240"/>
        <label>2</label>
        <note>catalytic</note>
    </ligand>
</feature>
<comment type="subunit">
    <text evidence="6">Monomer.</text>
</comment>
<organism evidence="9 10">
    <name type="scientific">Candidatus Amphirhobacter heronislandensis</name>
    <dbReference type="NCBI Taxonomy" id="1732024"/>
    <lineage>
        <taxon>Bacteria</taxon>
        <taxon>Pseudomonadati</taxon>
        <taxon>Pseudomonadota</taxon>
        <taxon>Gammaproteobacteria</taxon>
        <taxon>Candidatus Tethybacterales</taxon>
        <taxon>Candidatus Tethybacteraceae</taxon>
        <taxon>Candidatus Amphirhobacter</taxon>
    </lineage>
</organism>
<dbReference type="GO" id="GO:0005829">
    <property type="term" value="C:cytosol"/>
    <property type="evidence" value="ECO:0007669"/>
    <property type="project" value="TreeGrafter"/>
</dbReference>
<comment type="catalytic activity">
    <reaction evidence="6 7">
        <text>Release of N-terminal amino acids, preferentially methionine, from peptides and arylamides.</text>
        <dbReference type="EC" id="3.4.11.18"/>
    </reaction>
</comment>
<comment type="function">
    <text evidence="1 6">Removes the N-terminal methionine from nascent proteins. The N-terminal methionine is often cleaved when the second residue in the primary sequence is small and uncharged (Met-Ala-, Cys, Gly, Pro, Ser, Thr, or Val). Requires deformylation of the N(alpha)-formylated initiator methionine before it can be hydrolyzed.</text>
</comment>
<sequence length="260" mass="27989">MHQASIKTPAEIERMRRSGALAASLLDMVAERIGPGVSTGEIDDWCAREIAAAGAIAAPLNYAPAGHTPFPKSVCTSINHQVCHGIPSHDRALKNGDIVNVDVTVILDGYYADCSRMFQIGPVSKAARLVCDVAEQCLDIGIAAAVAGSDISAIGAAIEERAAADGCSIVREYCGHGVGRRFHEPPQVLHYASRQPRFTLRENMTFTIEPMVNAGRREIKVLPDGWTVVTKDRSLSAQWEHTIRVTDGPAEILTPRRAPS</sequence>
<evidence type="ECO:0000256" key="2">
    <source>
        <dbReference type="ARBA" id="ARBA00022438"/>
    </source>
</evidence>
<feature type="binding site" evidence="6">
    <location>
        <position position="113"/>
    </location>
    <ligand>
        <name>a divalent metal cation</name>
        <dbReference type="ChEBI" id="CHEBI:60240"/>
        <label>2</label>
        <note>catalytic</note>
    </ligand>
</feature>
<comment type="caution">
    <text evidence="9">The sequence shown here is derived from an EMBL/GenBank/DDBJ whole genome shotgun (WGS) entry which is preliminary data.</text>
</comment>
<feature type="binding site" evidence="6">
    <location>
        <position position="176"/>
    </location>
    <ligand>
        <name>a divalent metal cation</name>
        <dbReference type="ChEBI" id="CHEBI:60240"/>
        <label>2</label>
        <note>catalytic</note>
    </ligand>
</feature>
<dbReference type="HAMAP" id="MF_01974">
    <property type="entry name" value="MetAP_1"/>
    <property type="match status" value="1"/>
</dbReference>
<dbReference type="PANTHER" id="PTHR43330:SF27">
    <property type="entry name" value="METHIONINE AMINOPEPTIDASE"/>
    <property type="match status" value="1"/>
</dbReference>
<feature type="binding site" evidence="6">
    <location>
        <position position="84"/>
    </location>
    <ligand>
        <name>substrate</name>
    </ligand>
</feature>
<dbReference type="PANTHER" id="PTHR43330">
    <property type="entry name" value="METHIONINE AMINOPEPTIDASE"/>
    <property type="match status" value="1"/>
</dbReference>
<feature type="binding site" evidence="6">
    <location>
        <position position="183"/>
    </location>
    <ligand>
        <name>substrate</name>
    </ligand>
</feature>
<evidence type="ECO:0000256" key="7">
    <source>
        <dbReference type="RuleBase" id="RU003653"/>
    </source>
</evidence>
<dbReference type="Gene3D" id="3.90.230.10">
    <property type="entry name" value="Creatinase/methionine aminopeptidase superfamily"/>
    <property type="match status" value="1"/>
</dbReference>
<dbReference type="AlphaFoldDB" id="A0A930UCP5"/>
<dbReference type="GO" id="GO:0004239">
    <property type="term" value="F:initiator methionyl aminopeptidase activity"/>
    <property type="evidence" value="ECO:0007669"/>
    <property type="project" value="UniProtKB-UniRule"/>
</dbReference>
<dbReference type="InterPro" id="IPR002467">
    <property type="entry name" value="Pept_M24A_MAP1"/>
</dbReference>
<dbReference type="InterPro" id="IPR036005">
    <property type="entry name" value="Creatinase/aminopeptidase-like"/>
</dbReference>
<feature type="binding site" evidence="6">
    <location>
        <position position="102"/>
    </location>
    <ligand>
        <name>a divalent metal cation</name>
        <dbReference type="ChEBI" id="CHEBI:60240"/>
        <label>1</label>
    </ligand>
</feature>
<keyword evidence="3 6" id="KW-0645">Protease</keyword>
<keyword evidence="2 6" id="KW-0031">Aminopeptidase</keyword>
<keyword evidence="5 6" id="KW-0378">Hydrolase</keyword>
<dbReference type="Proteomes" id="UP000604381">
    <property type="component" value="Unassembled WGS sequence"/>
</dbReference>
<evidence type="ECO:0000259" key="8">
    <source>
        <dbReference type="Pfam" id="PF00557"/>
    </source>
</evidence>
<evidence type="ECO:0000256" key="1">
    <source>
        <dbReference type="ARBA" id="ARBA00002521"/>
    </source>
</evidence>
<keyword evidence="4 6" id="KW-0479">Metal-binding</keyword>
<feature type="domain" description="Peptidase M24" evidence="8">
    <location>
        <begin position="13"/>
        <end position="247"/>
    </location>
</feature>
<evidence type="ECO:0000256" key="6">
    <source>
        <dbReference type="HAMAP-Rule" id="MF_01974"/>
    </source>
</evidence>
<keyword evidence="10" id="KW-1185">Reference proteome</keyword>
<comment type="similarity">
    <text evidence="6">Belongs to the peptidase M24A family. Methionine aminopeptidase type 1 subfamily.</text>
</comment>
<dbReference type="PRINTS" id="PR00599">
    <property type="entry name" value="MAPEPTIDASE"/>
</dbReference>
<feature type="binding site" evidence="6">
    <location>
        <position position="240"/>
    </location>
    <ligand>
        <name>a divalent metal cation</name>
        <dbReference type="ChEBI" id="CHEBI:60240"/>
        <label>2</label>
        <note>catalytic</note>
    </ligand>
</feature>
<dbReference type="EC" id="3.4.11.18" evidence="6 7"/>
<dbReference type="InterPro" id="IPR000994">
    <property type="entry name" value="Pept_M24"/>
</dbReference>
<dbReference type="InterPro" id="IPR001714">
    <property type="entry name" value="Pept_M24_MAP"/>
</dbReference>
<name>A0A930UCP5_9GAMM</name>
<feature type="binding site" evidence="6">
    <location>
        <position position="240"/>
    </location>
    <ligand>
        <name>a divalent metal cation</name>
        <dbReference type="ChEBI" id="CHEBI:60240"/>
        <label>1</label>
    </ligand>
</feature>
<dbReference type="GO" id="GO:0006508">
    <property type="term" value="P:proteolysis"/>
    <property type="evidence" value="ECO:0007669"/>
    <property type="project" value="UniProtKB-KW"/>
</dbReference>
<dbReference type="SUPFAM" id="SSF55920">
    <property type="entry name" value="Creatinase/aminopeptidase"/>
    <property type="match status" value="1"/>
</dbReference>
<dbReference type="GO" id="GO:0070006">
    <property type="term" value="F:metalloaminopeptidase activity"/>
    <property type="evidence" value="ECO:0007669"/>
    <property type="project" value="UniProtKB-UniRule"/>
</dbReference>
<dbReference type="EMBL" id="JADHEI010000033">
    <property type="protein sequence ID" value="MBF2735148.1"/>
    <property type="molecule type" value="Genomic_DNA"/>
</dbReference>
<protein>
    <recommendedName>
        <fullName evidence="6 7">Methionine aminopeptidase</fullName>
        <shortName evidence="6">MAP</shortName>
        <shortName evidence="6">MetAP</shortName>
        <ecNumber evidence="6 7">3.4.11.18</ecNumber>
    </recommendedName>
    <alternativeName>
        <fullName evidence="6">Peptidase M</fullName>
    </alternativeName>
</protein>
<evidence type="ECO:0000256" key="4">
    <source>
        <dbReference type="ARBA" id="ARBA00022723"/>
    </source>
</evidence>
<evidence type="ECO:0000256" key="5">
    <source>
        <dbReference type="ARBA" id="ARBA00022801"/>
    </source>
</evidence>
<dbReference type="NCBIfam" id="TIGR00500">
    <property type="entry name" value="met_pdase_I"/>
    <property type="match status" value="1"/>
</dbReference>
<evidence type="ECO:0000256" key="3">
    <source>
        <dbReference type="ARBA" id="ARBA00022670"/>
    </source>
</evidence>
<reference evidence="9" key="1">
    <citation type="submission" date="2020-10" db="EMBL/GenBank/DDBJ databases">
        <title>An improved Amphimedon queenslandica hologenome assembly reveals how three proteobacterial symbionts can extend the metabolic phenotypic of their marine sponge host.</title>
        <authorList>
            <person name="Degnan B."/>
            <person name="Degnan S."/>
            <person name="Xiang X."/>
        </authorList>
    </citation>
    <scope>NUCLEOTIDE SEQUENCE</scope>
    <source>
        <strain evidence="9">AqS2</strain>
    </source>
</reference>
<evidence type="ECO:0000313" key="10">
    <source>
        <dbReference type="Proteomes" id="UP000604381"/>
    </source>
</evidence>
<dbReference type="GO" id="GO:0046872">
    <property type="term" value="F:metal ion binding"/>
    <property type="evidence" value="ECO:0007669"/>
    <property type="project" value="UniProtKB-UniRule"/>
</dbReference>
<accession>A0A930UCP5</accession>